<keyword evidence="1" id="KW-0732">Signal</keyword>
<sequence length="162" mass="18404">MKKITLIFAMLFATIVSAQNFEEKLCEGKVTYFKKANGEIRYIAFIDNIAFIVGTTVGSDKMNYYASLKYTGGDTPMVKKKGAKIIMENGEVINKPDVEIKIEVNKKAQYEYKAFVPLTEDEIKMLLDNKTSKIQLYVMESNVVNPEEVQSIFSCIYNHATK</sequence>
<evidence type="ECO:0000313" key="3">
    <source>
        <dbReference type="Proteomes" id="UP000615760"/>
    </source>
</evidence>
<dbReference type="EMBL" id="BMJE01000007">
    <property type="protein sequence ID" value="GGB84193.1"/>
    <property type="molecule type" value="Genomic_DNA"/>
</dbReference>
<dbReference type="Proteomes" id="UP000615760">
    <property type="component" value="Unassembled WGS sequence"/>
</dbReference>
<feature type="signal peptide" evidence="1">
    <location>
        <begin position="1"/>
        <end position="18"/>
    </location>
</feature>
<name>A0ABQ1K0T4_9FLAO</name>
<organism evidence="2 3">
    <name type="scientific">Flavobacterium suaedae</name>
    <dbReference type="NCBI Taxonomy" id="1767027"/>
    <lineage>
        <taxon>Bacteria</taxon>
        <taxon>Pseudomonadati</taxon>
        <taxon>Bacteroidota</taxon>
        <taxon>Flavobacteriia</taxon>
        <taxon>Flavobacteriales</taxon>
        <taxon>Flavobacteriaceae</taxon>
        <taxon>Flavobacterium</taxon>
    </lineage>
</organism>
<protein>
    <recommendedName>
        <fullName evidence="4">DUF3108 domain-containing protein</fullName>
    </recommendedName>
</protein>
<proteinExistence type="predicted"/>
<reference evidence="3" key="1">
    <citation type="journal article" date="2019" name="Int. J. Syst. Evol. Microbiol.">
        <title>The Global Catalogue of Microorganisms (GCM) 10K type strain sequencing project: providing services to taxonomists for standard genome sequencing and annotation.</title>
        <authorList>
            <consortium name="The Broad Institute Genomics Platform"/>
            <consortium name="The Broad Institute Genome Sequencing Center for Infectious Disease"/>
            <person name="Wu L."/>
            <person name="Ma J."/>
        </authorList>
    </citation>
    <scope>NUCLEOTIDE SEQUENCE [LARGE SCALE GENOMIC DNA]</scope>
    <source>
        <strain evidence="3">CGMCC 1.15461</strain>
    </source>
</reference>
<evidence type="ECO:0008006" key="4">
    <source>
        <dbReference type="Google" id="ProtNLM"/>
    </source>
</evidence>
<gene>
    <name evidence="2" type="ORF">GCM10007424_25280</name>
</gene>
<comment type="caution">
    <text evidence="2">The sequence shown here is derived from an EMBL/GenBank/DDBJ whole genome shotgun (WGS) entry which is preliminary data.</text>
</comment>
<keyword evidence="3" id="KW-1185">Reference proteome</keyword>
<dbReference type="RefSeq" id="WP_188621679.1">
    <property type="nucleotide sequence ID" value="NZ_BMJE01000007.1"/>
</dbReference>
<feature type="chain" id="PRO_5046572022" description="DUF3108 domain-containing protein" evidence="1">
    <location>
        <begin position="19"/>
        <end position="162"/>
    </location>
</feature>
<evidence type="ECO:0000256" key="1">
    <source>
        <dbReference type="SAM" id="SignalP"/>
    </source>
</evidence>
<evidence type="ECO:0000313" key="2">
    <source>
        <dbReference type="EMBL" id="GGB84193.1"/>
    </source>
</evidence>
<accession>A0ABQ1K0T4</accession>